<feature type="transmembrane region" description="Helical" evidence="1">
    <location>
        <begin position="98"/>
        <end position="117"/>
    </location>
</feature>
<keyword evidence="1" id="KW-0472">Membrane</keyword>
<keyword evidence="3" id="KW-1185">Reference proteome</keyword>
<name>A0A2T6C9P5_9BACL</name>
<sequence length="204" mass="22919">MDYQAFRKIFWGFIMIFMDFYIQLASGRVDVIPDVAGWGLIIYGLGLLAGSHPPFRRVRVLAIVLLASSFIDFLQNIFSPVSPPMFLFPPLSDQNRMTLIIQTTVYLLNVVFIHTLCRGISDWAQNRDLGDSGRLGKGTITSGRWFLWLSGILFILLPFSLLGGNWIPPTFTVLLLTASILYLTVVALVWRAGTLSREAENKSC</sequence>
<feature type="transmembrane region" description="Helical" evidence="1">
    <location>
        <begin position="173"/>
        <end position="193"/>
    </location>
</feature>
<reference evidence="2 3" key="1">
    <citation type="submission" date="2018-04" db="EMBL/GenBank/DDBJ databases">
        <title>Genomic Encyclopedia of Archaeal and Bacterial Type Strains, Phase II (KMG-II): from individual species to whole genera.</title>
        <authorList>
            <person name="Goeker M."/>
        </authorList>
    </citation>
    <scope>NUCLEOTIDE SEQUENCE [LARGE SCALE GENOMIC DNA]</scope>
    <source>
        <strain evidence="2 3">DSM 45787</strain>
    </source>
</reference>
<keyword evidence="1" id="KW-1133">Transmembrane helix</keyword>
<organism evidence="2 3">
    <name type="scientific">Melghirimyces profundicolus</name>
    <dbReference type="NCBI Taxonomy" id="1242148"/>
    <lineage>
        <taxon>Bacteria</taxon>
        <taxon>Bacillati</taxon>
        <taxon>Bacillota</taxon>
        <taxon>Bacilli</taxon>
        <taxon>Bacillales</taxon>
        <taxon>Thermoactinomycetaceae</taxon>
        <taxon>Melghirimyces</taxon>
    </lineage>
</organism>
<proteinExistence type="predicted"/>
<dbReference type="Proteomes" id="UP000244240">
    <property type="component" value="Unassembled WGS sequence"/>
</dbReference>
<evidence type="ECO:0000256" key="1">
    <source>
        <dbReference type="SAM" id="Phobius"/>
    </source>
</evidence>
<comment type="caution">
    <text evidence="2">The sequence shown here is derived from an EMBL/GenBank/DDBJ whole genome shotgun (WGS) entry which is preliminary data.</text>
</comment>
<feature type="transmembrane region" description="Helical" evidence="1">
    <location>
        <begin position="9"/>
        <end position="25"/>
    </location>
</feature>
<evidence type="ECO:0000313" key="3">
    <source>
        <dbReference type="Proteomes" id="UP000244240"/>
    </source>
</evidence>
<feature type="transmembrane region" description="Helical" evidence="1">
    <location>
        <begin position="60"/>
        <end position="78"/>
    </location>
</feature>
<dbReference type="AlphaFoldDB" id="A0A2T6C9P5"/>
<keyword evidence="1" id="KW-0812">Transmembrane</keyword>
<evidence type="ECO:0000313" key="2">
    <source>
        <dbReference type="EMBL" id="PTX64996.1"/>
    </source>
</evidence>
<feature type="transmembrane region" description="Helical" evidence="1">
    <location>
        <begin position="145"/>
        <end position="167"/>
    </location>
</feature>
<feature type="transmembrane region" description="Helical" evidence="1">
    <location>
        <begin position="31"/>
        <end position="48"/>
    </location>
</feature>
<protein>
    <submittedName>
        <fullName evidence="2">Uncharacterized protein</fullName>
    </submittedName>
</protein>
<dbReference type="EMBL" id="QBKR01000001">
    <property type="protein sequence ID" value="PTX64996.1"/>
    <property type="molecule type" value="Genomic_DNA"/>
</dbReference>
<accession>A0A2T6C9P5</accession>
<gene>
    <name evidence="2" type="ORF">C8P63_101218</name>
</gene>